<proteinExistence type="inferred from homology"/>
<dbReference type="Pfam" id="PF07992">
    <property type="entry name" value="Pyr_redox_2"/>
    <property type="match status" value="1"/>
</dbReference>
<dbReference type="InterPro" id="IPR041117">
    <property type="entry name" value="SoxA_A3"/>
</dbReference>
<feature type="domain" description="FAD/NAD(P)-binding" evidence="4">
    <location>
        <begin position="168"/>
        <end position="431"/>
    </location>
</feature>
<dbReference type="Proteomes" id="UP000198418">
    <property type="component" value="Unassembled WGS sequence"/>
</dbReference>
<dbReference type="InterPro" id="IPR028896">
    <property type="entry name" value="GcvT/YgfZ/DmdA"/>
</dbReference>
<dbReference type="InterPro" id="IPR023753">
    <property type="entry name" value="FAD/NAD-binding_dom"/>
</dbReference>
<dbReference type="Gene3D" id="3.30.1360.120">
    <property type="entry name" value="Probable tRNA modification gtpase trme, domain 1"/>
    <property type="match status" value="1"/>
</dbReference>
<protein>
    <submittedName>
        <fullName evidence="7">N-methylglutamate dehydrogenase subunit C</fullName>
    </submittedName>
</protein>
<evidence type="ECO:0000256" key="1">
    <source>
        <dbReference type="ARBA" id="ARBA00008609"/>
    </source>
</evidence>
<dbReference type="SUPFAM" id="SSF51905">
    <property type="entry name" value="FAD/NAD(P)-binding domain"/>
    <property type="match status" value="2"/>
</dbReference>
<organism evidence="7 8">
    <name type="scientific">Rhodoblastus acidophilus</name>
    <name type="common">Rhodopseudomonas acidophila</name>
    <dbReference type="NCBI Taxonomy" id="1074"/>
    <lineage>
        <taxon>Bacteria</taxon>
        <taxon>Pseudomonadati</taxon>
        <taxon>Pseudomonadota</taxon>
        <taxon>Alphaproteobacteria</taxon>
        <taxon>Hyphomicrobiales</taxon>
        <taxon>Rhodoblastaceae</taxon>
        <taxon>Rhodoblastus</taxon>
    </lineage>
</organism>
<accession>A0A212QZM5</accession>
<sequence>MSRLDKGGLIDRAQTRRFTFDGEYFEGFQGDTLASALLANNVKLVGRSFKYHRPRGIVGGATEEPNGLVELRSGARREPNTRMTTTELYDGLEAFSQNRWPSLDFDVLAINGLLSPFFGAAFYYKTFMWPKAAWEKFYEPAIRRAAGLGRAALEADPDAYEKSNAFCDVLVIGSGPAGLSAALAAGRSGARVILAEEDFEFGGRLLSERTPINDAAPTEFVAKTLAELRALPNVRLMRRTSVVAIYDDCYAAVERVGDHLRTPEKYKPRQILWRIAAKRAVLAAGALDRPIVFGGNDRPGVMLAAPVQSYVNRFAVAPAQRMAVFANNDAAWTTAFDAHDSGAEIAMLIDTRDAVAPALAEAAQKRNLRVILGGEVFATKGKCLESIEIRANGHTERLAVDGLAMSSGFSPNVALTCHHGGKPVWDESLAAFVPGKCPPGLHVAGAAAGAYALSDCLAQGAAKGALAATEAGFQATAPDTPKTHDTPRALKTFWHVEASKGMAFVDFQNDVCAKDIVLAHQEGFVSVEHLKRYTTMGMATDQGKLSNVPGLAIMAKQRGKTIAETGTTMFRPPWSPVTLGAFAGHHRGKDFRPARLTPTHALAEELGAVFTEAGPWLRAAYFPRQGETDWKQSVDREVRAVRENVGVIDVSTFGKIELQGPDVGKFLDRIYINTFSTLPVGKARYGVMLREDGFVMDDGTTARLSEDRWIMTTTTANAAKVSQHLDFCLQVLWPDLDVRAVSVSEQWGQIAVAGPRSRGLIAQIVDDPAAISNDSLPYMGAVETSVLGGVKARIFRLSFSGELGFEIAVPAHEAEQLARKLLETGAEWDVTFYGLEALAVMRIEKGHVSGPELNGQTSAADLGFGRMASTKKDYIGAVMARRPALTDPERMGFVGFKPVNPKEVLRAGAHVLAQGAAATTANDLGYLTSATVSPTLGGAIALGFIKGGAARIGEIVRAWDGVRGTDIPVEICAPAFYDPKGERLHG</sequence>
<feature type="domain" description="Aminomethyltransferase C-terminal" evidence="5">
    <location>
        <begin position="893"/>
        <end position="978"/>
    </location>
</feature>
<dbReference type="SUPFAM" id="SSF103025">
    <property type="entry name" value="Folate-binding domain"/>
    <property type="match status" value="1"/>
</dbReference>
<dbReference type="SUPFAM" id="SSF101790">
    <property type="entry name" value="Aminomethyltransferase beta-barrel domain"/>
    <property type="match status" value="1"/>
</dbReference>
<dbReference type="Pfam" id="PF01571">
    <property type="entry name" value="GCV_T"/>
    <property type="match status" value="1"/>
</dbReference>
<dbReference type="Gene3D" id="3.50.50.60">
    <property type="entry name" value="FAD/NAD(P)-binding domain"/>
    <property type="match status" value="1"/>
</dbReference>
<dbReference type="Pfam" id="PF17806">
    <property type="entry name" value="SO_alpha_A3"/>
    <property type="match status" value="1"/>
</dbReference>
<evidence type="ECO:0000259" key="4">
    <source>
        <dbReference type="Pfam" id="PF07992"/>
    </source>
</evidence>
<dbReference type="InterPro" id="IPR036188">
    <property type="entry name" value="FAD/NAD-bd_sf"/>
</dbReference>
<dbReference type="PANTHER" id="PTHR43757:SF2">
    <property type="entry name" value="AMINOMETHYLTRANSFERASE, MITOCHONDRIAL"/>
    <property type="match status" value="1"/>
</dbReference>
<dbReference type="EMBL" id="FYDG01000002">
    <property type="protein sequence ID" value="SNB65005.1"/>
    <property type="molecule type" value="Genomic_DNA"/>
</dbReference>
<reference evidence="8" key="1">
    <citation type="submission" date="2017-06" db="EMBL/GenBank/DDBJ databases">
        <authorList>
            <person name="Varghese N."/>
            <person name="Submissions S."/>
        </authorList>
    </citation>
    <scope>NUCLEOTIDE SEQUENCE [LARGE SCALE GENOMIC DNA]</scope>
    <source>
        <strain evidence="8">DSM 137</strain>
    </source>
</reference>
<evidence type="ECO:0000259" key="6">
    <source>
        <dbReference type="Pfam" id="PF17806"/>
    </source>
</evidence>
<comment type="similarity">
    <text evidence="1">Belongs to the GcvT family.</text>
</comment>
<dbReference type="PIRSF" id="PIRSF037980">
    <property type="entry name" value="SoxA"/>
    <property type="match status" value="1"/>
</dbReference>
<dbReference type="Pfam" id="PF08669">
    <property type="entry name" value="GCV_T_C"/>
    <property type="match status" value="1"/>
</dbReference>
<dbReference type="OrthoDB" id="5287468at2"/>
<dbReference type="InterPro" id="IPR006222">
    <property type="entry name" value="GCVT_N"/>
</dbReference>
<evidence type="ECO:0000259" key="3">
    <source>
        <dbReference type="Pfam" id="PF01571"/>
    </source>
</evidence>
<feature type="domain" description="SoxA A3" evidence="6">
    <location>
        <begin position="501"/>
        <end position="584"/>
    </location>
</feature>
<evidence type="ECO:0000313" key="7">
    <source>
        <dbReference type="EMBL" id="SNB65005.1"/>
    </source>
</evidence>
<dbReference type="RefSeq" id="WP_088519671.1">
    <property type="nucleotide sequence ID" value="NZ_FYDG01000002.1"/>
</dbReference>
<dbReference type="GO" id="GO:0008115">
    <property type="term" value="F:sarcosine oxidase activity"/>
    <property type="evidence" value="ECO:0007669"/>
    <property type="project" value="InterPro"/>
</dbReference>
<dbReference type="InterPro" id="IPR013977">
    <property type="entry name" value="GcvT_C"/>
</dbReference>
<gene>
    <name evidence="7" type="ORF">SAMN06265338_102133</name>
</gene>
<dbReference type="PANTHER" id="PTHR43757">
    <property type="entry name" value="AMINOMETHYLTRANSFERASE"/>
    <property type="match status" value="1"/>
</dbReference>
<evidence type="ECO:0000256" key="2">
    <source>
        <dbReference type="ARBA" id="ARBA00023002"/>
    </source>
</evidence>
<dbReference type="GO" id="GO:0046653">
    <property type="term" value="P:tetrahydrofolate metabolic process"/>
    <property type="evidence" value="ECO:0007669"/>
    <property type="project" value="InterPro"/>
</dbReference>
<dbReference type="Pfam" id="PF13510">
    <property type="entry name" value="Fer2_4"/>
    <property type="match status" value="1"/>
</dbReference>
<dbReference type="PRINTS" id="PR00368">
    <property type="entry name" value="FADPNR"/>
</dbReference>
<dbReference type="InterPro" id="IPR029043">
    <property type="entry name" value="GcvT/YgfZ_C"/>
</dbReference>
<dbReference type="InterPro" id="IPR042204">
    <property type="entry name" value="2Fe-2S-bd_N"/>
</dbReference>
<keyword evidence="8" id="KW-1185">Reference proteome</keyword>
<evidence type="ECO:0000259" key="5">
    <source>
        <dbReference type="Pfam" id="PF08669"/>
    </source>
</evidence>
<dbReference type="InterPro" id="IPR006277">
    <property type="entry name" value="Sarcosine_oxidase_asu"/>
</dbReference>
<dbReference type="InterPro" id="IPR027266">
    <property type="entry name" value="TrmE/GcvT-like"/>
</dbReference>
<feature type="domain" description="GCVT N-terminal" evidence="3">
    <location>
        <begin position="600"/>
        <end position="872"/>
    </location>
</feature>
<name>A0A212QZM5_RHOAC</name>
<dbReference type="PRINTS" id="PR00411">
    <property type="entry name" value="PNDRDTASEI"/>
</dbReference>
<dbReference type="Gene3D" id="3.10.20.440">
    <property type="entry name" value="2Fe-2S iron-sulphur cluster binding domain, sarcosine oxidase, alpha subunit, N-terminal domain"/>
    <property type="match status" value="1"/>
</dbReference>
<dbReference type="AlphaFoldDB" id="A0A212QZM5"/>
<evidence type="ECO:0000313" key="8">
    <source>
        <dbReference type="Proteomes" id="UP000198418"/>
    </source>
</evidence>
<dbReference type="NCBIfam" id="TIGR01372">
    <property type="entry name" value="soxA"/>
    <property type="match status" value="1"/>
</dbReference>
<keyword evidence="2" id="KW-0560">Oxidoreductase</keyword>